<feature type="transmembrane region" description="Helical" evidence="3">
    <location>
        <begin position="150"/>
        <end position="175"/>
    </location>
</feature>
<evidence type="ECO:0000259" key="4">
    <source>
        <dbReference type="PROSITE" id="PS50887"/>
    </source>
</evidence>
<protein>
    <recommendedName>
        <fullName evidence="1">diguanylate cyclase</fullName>
        <ecNumber evidence="1">2.7.7.65</ecNumber>
    </recommendedName>
</protein>
<feature type="domain" description="GGDEF" evidence="4">
    <location>
        <begin position="252"/>
        <end position="383"/>
    </location>
</feature>
<dbReference type="Pfam" id="PF00990">
    <property type="entry name" value="GGDEF"/>
    <property type="match status" value="1"/>
</dbReference>
<dbReference type="PANTHER" id="PTHR45138:SF9">
    <property type="entry name" value="DIGUANYLATE CYCLASE DGCM-RELATED"/>
    <property type="match status" value="1"/>
</dbReference>
<dbReference type="RefSeq" id="WP_239362417.1">
    <property type="nucleotide sequence ID" value="NZ_JAKREW010000002.1"/>
</dbReference>
<dbReference type="InterPro" id="IPR029787">
    <property type="entry name" value="Nucleotide_cyclase"/>
</dbReference>
<keyword evidence="3" id="KW-0472">Membrane</keyword>
<dbReference type="Gene3D" id="3.30.70.270">
    <property type="match status" value="1"/>
</dbReference>
<feature type="transmembrane region" description="Helical" evidence="3">
    <location>
        <begin position="90"/>
        <end position="110"/>
    </location>
</feature>
<evidence type="ECO:0000256" key="2">
    <source>
        <dbReference type="ARBA" id="ARBA00034247"/>
    </source>
</evidence>
<name>A0ABS9QBY0_9HYPH</name>
<sequence length="397" mass="42926">MGQDLFISLLNPVLSMVLSAAFFVLWSFRRENRYVLQLCICYFAVAVGFALQAFDLGLGQTISKVMSNSLFFGALLLLIAAVTTRQGVRVPWVASLACVAAGMGGLLWFLLVHPYFPGRVFSVNYGLGALCIVAMMRLRQSSRRSVIDRMIVLMAGLRAADFFVRPLLVALLSGADAGRPPYITSPYWLTTSLSVMVFSLLIALTLLTAVALDTIKELQAESETDSLSKLLNRRGFEQRATTILERSARSGEPVTLVLADLDHFKSVNDRFGHAIGDQVIVDFAARLQAAGGRAVIGRIGGEEFAALMPSTDLVAGRLFAEAVRNGFCSGTIEGIPPGVKLTASFGVAGRFGGEELAPLMQRADDALYKAKQNGRDSVRLSFQRQPMATFAELPAAS</sequence>
<evidence type="ECO:0000313" key="6">
    <source>
        <dbReference type="Proteomes" id="UP001201701"/>
    </source>
</evidence>
<dbReference type="InterPro" id="IPR050469">
    <property type="entry name" value="Diguanylate_Cyclase"/>
</dbReference>
<dbReference type="SUPFAM" id="SSF55073">
    <property type="entry name" value="Nucleotide cyclase"/>
    <property type="match status" value="1"/>
</dbReference>
<dbReference type="InterPro" id="IPR000160">
    <property type="entry name" value="GGDEF_dom"/>
</dbReference>
<evidence type="ECO:0000256" key="3">
    <source>
        <dbReference type="SAM" id="Phobius"/>
    </source>
</evidence>
<dbReference type="InterPro" id="IPR043128">
    <property type="entry name" value="Rev_trsase/Diguanyl_cyclase"/>
</dbReference>
<dbReference type="Proteomes" id="UP001201701">
    <property type="component" value="Unassembled WGS sequence"/>
</dbReference>
<feature type="transmembrane region" description="Helical" evidence="3">
    <location>
        <begin position="187"/>
        <end position="212"/>
    </location>
</feature>
<proteinExistence type="predicted"/>
<gene>
    <name evidence="5" type="ORF">L4923_04735</name>
</gene>
<dbReference type="EC" id="2.7.7.65" evidence="1"/>
<feature type="transmembrane region" description="Helical" evidence="3">
    <location>
        <begin position="66"/>
        <end position="83"/>
    </location>
</feature>
<comment type="caution">
    <text evidence="5">The sequence shown here is derived from an EMBL/GenBank/DDBJ whole genome shotgun (WGS) entry which is preliminary data.</text>
</comment>
<evidence type="ECO:0000313" key="5">
    <source>
        <dbReference type="EMBL" id="MCG7504321.1"/>
    </source>
</evidence>
<feature type="transmembrane region" description="Helical" evidence="3">
    <location>
        <begin position="116"/>
        <end position="138"/>
    </location>
</feature>
<keyword evidence="6" id="KW-1185">Reference proteome</keyword>
<keyword evidence="3" id="KW-0812">Transmembrane</keyword>
<feature type="transmembrane region" description="Helical" evidence="3">
    <location>
        <begin position="6"/>
        <end position="28"/>
    </location>
</feature>
<dbReference type="CDD" id="cd01949">
    <property type="entry name" value="GGDEF"/>
    <property type="match status" value="1"/>
</dbReference>
<comment type="catalytic activity">
    <reaction evidence="2">
        <text>2 GTP = 3',3'-c-di-GMP + 2 diphosphate</text>
        <dbReference type="Rhea" id="RHEA:24898"/>
        <dbReference type="ChEBI" id="CHEBI:33019"/>
        <dbReference type="ChEBI" id="CHEBI:37565"/>
        <dbReference type="ChEBI" id="CHEBI:58805"/>
        <dbReference type="EC" id="2.7.7.65"/>
    </reaction>
</comment>
<evidence type="ECO:0000256" key="1">
    <source>
        <dbReference type="ARBA" id="ARBA00012528"/>
    </source>
</evidence>
<feature type="transmembrane region" description="Helical" evidence="3">
    <location>
        <begin position="35"/>
        <end position="54"/>
    </location>
</feature>
<dbReference type="PROSITE" id="PS50887">
    <property type="entry name" value="GGDEF"/>
    <property type="match status" value="1"/>
</dbReference>
<dbReference type="SMART" id="SM00267">
    <property type="entry name" value="GGDEF"/>
    <property type="match status" value="1"/>
</dbReference>
<dbReference type="EMBL" id="JAKREW010000002">
    <property type="protein sequence ID" value="MCG7504321.1"/>
    <property type="molecule type" value="Genomic_DNA"/>
</dbReference>
<dbReference type="PANTHER" id="PTHR45138">
    <property type="entry name" value="REGULATORY COMPONENTS OF SENSORY TRANSDUCTION SYSTEM"/>
    <property type="match status" value="1"/>
</dbReference>
<accession>A0ABS9QBY0</accession>
<reference evidence="5 6" key="1">
    <citation type="submission" date="2022-02" db="EMBL/GenBank/DDBJ databases">
        <title>Draft genome sequence of Mezorhizobium retamae strain IRAMC:0171 isolated from Retama raetam nodules.</title>
        <authorList>
            <person name="Bengaied R."/>
            <person name="Sbissi I."/>
            <person name="Huber K."/>
            <person name="Ghodbane F."/>
            <person name="Nouioui I."/>
            <person name="Tarhouni M."/>
            <person name="Gtari M."/>
        </authorList>
    </citation>
    <scope>NUCLEOTIDE SEQUENCE [LARGE SCALE GENOMIC DNA]</scope>
    <source>
        <strain evidence="5 6">IRAMC:0171</strain>
    </source>
</reference>
<dbReference type="NCBIfam" id="TIGR00254">
    <property type="entry name" value="GGDEF"/>
    <property type="match status" value="1"/>
</dbReference>
<organism evidence="5 6">
    <name type="scientific">Mesorhizobium retamae</name>
    <dbReference type="NCBI Taxonomy" id="2912854"/>
    <lineage>
        <taxon>Bacteria</taxon>
        <taxon>Pseudomonadati</taxon>
        <taxon>Pseudomonadota</taxon>
        <taxon>Alphaproteobacteria</taxon>
        <taxon>Hyphomicrobiales</taxon>
        <taxon>Phyllobacteriaceae</taxon>
        <taxon>Mesorhizobium</taxon>
    </lineage>
</organism>
<keyword evidence="3" id="KW-1133">Transmembrane helix</keyword>